<sequence length="71" mass="7973">MARLICLELKRPPAGVVWWLGEGDASSGVAHDTCPWFKTTWSVAKRPRAAEQCDVNIHLREPSEVAWEAQN</sequence>
<organism evidence="1 2">
    <name type="scientific">Trichonephila clavipes</name>
    <name type="common">Golden silk orbweaver</name>
    <name type="synonym">Nephila clavipes</name>
    <dbReference type="NCBI Taxonomy" id="2585209"/>
    <lineage>
        <taxon>Eukaryota</taxon>
        <taxon>Metazoa</taxon>
        <taxon>Ecdysozoa</taxon>
        <taxon>Arthropoda</taxon>
        <taxon>Chelicerata</taxon>
        <taxon>Arachnida</taxon>
        <taxon>Araneae</taxon>
        <taxon>Araneomorphae</taxon>
        <taxon>Entelegynae</taxon>
        <taxon>Araneoidea</taxon>
        <taxon>Nephilidae</taxon>
        <taxon>Trichonephila</taxon>
    </lineage>
</organism>
<accession>A0A8X6WCG2</accession>
<protein>
    <submittedName>
        <fullName evidence="1">Uncharacterized protein</fullName>
    </submittedName>
</protein>
<evidence type="ECO:0000313" key="1">
    <source>
        <dbReference type="EMBL" id="GFY31701.1"/>
    </source>
</evidence>
<comment type="caution">
    <text evidence="1">The sequence shown here is derived from an EMBL/GenBank/DDBJ whole genome shotgun (WGS) entry which is preliminary data.</text>
</comment>
<keyword evidence="2" id="KW-1185">Reference proteome</keyword>
<name>A0A8X6WCG2_TRICX</name>
<reference evidence="1" key="1">
    <citation type="submission" date="2020-08" db="EMBL/GenBank/DDBJ databases">
        <title>Multicomponent nature underlies the extraordinary mechanical properties of spider dragline silk.</title>
        <authorList>
            <person name="Kono N."/>
            <person name="Nakamura H."/>
            <person name="Mori M."/>
            <person name="Yoshida Y."/>
            <person name="Ohtoshi R."/>
            <person name="Malay A.D."/>
            <person name="Moran D.A.P."/>
            <person name="Tomita M."/>
            <person name="Numata K."/>
            <person name="Arakawa K."/>
        </authorList>
    </citation>
    <scope>NUCLEOTIDE SEQUENCE</scope>
</reference>
<proteinExistence type="predicted"/>
<dbReference type="Proteomes" id="UP000887159">
    <property type="component" value="Unassembled WGS sequence"/>
</dbReference>
<dbReference type="EMBL" id="BMAU01021400">
    <property type="protein sequence ID" value="GFY31701.1"/>
    <property type="molecule type" value="Genomic_DNA"/>
</dbReference>
<dbReference type="AlphaFoldDB" id="A0A8X6WCG2"/>
<evidence type="ECO:0000313" key="2">
    <source>
        <dbReference type="Proteomes" id="UP000887159"/>
    </source>
</evidence>
<gene>
    <name evidence="1" type="ORF">TNCV_4200121</name>
</gene>